<comment type="caution">
    <text evidence="2">The sequence shown here is derived from an EMBL/GenBank/DDBJ whole genome shotgun (WGS) entry which is preliminary data.</text>
</comment>
<dbReference type="Proteomes" id="UP001328733">
    <property type="component" value="Unassembled WGS sequence"/>
</dbReference>
<evidence type="ECO:0000313" key="3">
    <source>
        <dbReference type="Proteomes" id="UP001328733"/>
    </source>
</evidence>
<reference evidence="2 3" key="1">
    <citation type="submission" date="2024-01" db="EMBL/GenBank/DDBJ databases">
        <title>Genomic insights into the taxonomy and metabolism of the cyanobacterium Pannus brasiliensis CCIBt3594.</title>
        <authorList>
            <person name="Machado M."/>
            <person name="Botero N.B."/>
            <person name="Andreote A.P.D."/>
            <person name="Feitosa A.M.T."/>
            <person name="Popin R."/>
            <person name="Sivonen K."/>
            <person name="Fiore M.F."/>
        </authorList>
    </citation>
    <scope>NUCLEOTIDE SEQUENCE [LARGE SCALE GENOMIC DNA]</scope>
    <source>
        <strain evidence="2 3">CCIBt3594</strain>
    </source>
</reference>
<feature type="transmembrane region" description="Helical" evidence="1">
    <location>
        <begin position="42"/>
        <end position="59"/>
    </location>
</feature>
<protein>
    <submittedName>
        <fullName evidence="2">Uncharacterized protein</fullName>
    </submittedName>
</protein>
<keyword evidence="1" id="KW-0472">Membrane</keyword>
<evidence type="ECO:0000256" key="1">
    <source>
        <dbReference type="SAM" id="Phobius"/>
    </source>
</evidence>
<name>A0AAW9QTS8_9CHRO</name>
<keyword evidence="3" id="KW-1185">Reference proteome</keyword>
<keyword evidence="1" id="KW-0812">Transmembrane</keyword>
<organism evidence="2 3">
    <name type="scientific">Pannus brasiliensis CCIBt3594</name>
    <dbReference type="NCBI Taxonomy" id="1427578"/>
    <lineage>
        <taxon>Bacteria</taxon>
        <taxon>Bacillati</taxon>
        <taxon>Cyanobacteriota</taxon>
        <taxon>Cyanophyceae</taxon>
        <taxon>Oscillatoriophycideae</taxon>
        <taxon>Chroococcales</taxon>
        <taxon>Microcystaceae</taxon>
        <taxon>Pannus</taxon>
    </lineage>
</organism>
<sequence>MINTIWPRFLGRAYRKEPITGFILAVGLVDTVIGGAGQRWTLLSFGILIVTIAAIARWLQIQKAKKPIREESPRYYLPARSNGVPLPVLSEEKNRR</sequence>
<dbReference type="EMBL" id="JBAFSM010000009">
    <property type="protein sequence ID" value="MEG3436733.1"/>
    <property type="molecule type" value="Genomic_DNA"/>
</dbReference>
<gene>
    <name evidence="2" type="ORF">V0288_06340</name>
</gene>
<proteinExistence type="predicted"/>
<accession>A0AAW9QTS8</accession>
<dbReference type="AlphaFoldDB" id="A0AAW9QTS8"/>
<evidence type="ECO:0000313" key="2">
    <source>
        <dbReference type="EMBL" id="MEG3436733.1"/>
    </source>
</evidence>
<feature type="transmembrane region" description="Helical" evidence="1">
    <location>
        <begin position="18"/>
        <end position="36"/>
    </location>
</feature>
<dbReference type="RefSeq" id="WP_332864197.1">
    <property type="nucleotide sequence ID" value="NZ_JBAFSM010000009.1"/>
</dbReference>
<keyword evidence="1" id="KW-1133">Transmembrane helix</keyword>